<keyword evidence="2" id="KW-1185">Reference proteome</keyword>
<proteinExistence type="predicted"/>
<dbReference type="EMBL" id="MU250532">
    <property type="protein sequence ID" value="KAG7447099.1"/>
    <property type="molecule type" value="Genomic_DNA"/>
</dbReference>
<protein>
    <submittedName>
        <fullName evidence="1">Uncharacterized protein</fullName>
    </submittedName>
</protein>
<reference evidence="1" key="1">
    <citation type="submission" date="2020-11" db="EMBL/GenBank/DDBJ databases">
        <title>Adaptations for nitrogen fixation in a non-lichenized fungal sporocarp promotes dispersal by wood-feeding termites.</title>
        <authorList>
            <consortium name="DOE Joint Genome Institute"/>
            <person name="Koch R.A."/>
            <person name="Yoon G."/>
            <person name="Arayal U."/>
            <person name="Lail K."/>
            <person name="Amirebrahimi M."/>
            <person name="Labutti K."/>
            <person name="Lipzen A."/>
            <person name="Riley R."/>
            <person name="Barry K."/>
            <person name="Henrissat B."/>
            <person name="Grigoriev I.V."/>
            <person name="Herr J.R."/>
            <person name="Aime M.C."/>
        </authorList>
    </citation>
    <scope>NUCLEOTIDE SEQUENCE</scope>
    <source>
        <strain evidence="1">MCA 3950</strain>
    </source>
</reference>
<dbReference type="OrthoDB" id="2942213at2759"/>
<sequence>MSTRRTQKRRKTSASTYIHLPWQNQFMKEGEVSLLSILADFNDYLDEYALRTPSTASGIMTATNYLRLCLHLQRTPSSGFEFFLDPSLQDRYLTYSSDVDVLLYKGICVASQDDILYILSHPISKKRDPALTLHAKIQMEYFFIPYQVVAEYFRRVSRSG</sequence>
<organism evidence="1 2">
    <name type="scientific">Guyanagaster necrorhizus</name>
    <dbReference type="NCBI Taxonomy" id="856835"/>
    <lineage>
        <taxon>Eukaryota</taxon>
        <taxon>Fungi</taxon>
        <taxon>Dikarya</taxon>
        <taxon>Basidiomycota</taxon>
        <taxon>Agaricomycotina</taxon>
        <taxon>Agaricomycetes</taxon>
        <taxon>Agaricomycetidae</taxon>
        <taxon>Agaricales</taxon>
        <taxon>Marasmiineae</taxon>
        <taxon>Physalacriaceae</taxon>
        <taxon>Guyanagaster</taxon>
    </lineage>
</organism>
<accession>A0A9P7VUB8</accession>
<dbReference type="RefSeq" id="XP_043040599.1">
    <property type="nucleotide sequence ID" value="XM_043181594.1"/>
</dbReference>
<gene>
    <name evidence="1" type="ORF">BT62DRAFT_61025</name>
</gene>
<dbReference type="Proteomes" id="UP000812287">
    <property type="component" value="Unassembled WGS sequence"/>
</dbReference>
<comment type="caution">
    <text evidence="1">The sequence shown here is derived from an EMBL/GenBank/DDBJ whole genome shotgun (WGS) entry which is preliminary data.</text>
</comment>
<evidence type="ECO:0000313" key="2">
    <source>
        <dbReference type="Proteomes" id="UP000812287"/>
    </source>
</evidence>
<evidence type="ECO:0000313" key="1">
    <source>
        <dbReference type="EMBL" id="KAG7447099.1"/>
    </source>
</evidence>
<name>A0A9P7VUB8_9AGAR</name>
<dbReference type="GeneID" id="66103890"/>
<dbReference type="AlphaFoldDB" id="A0A9P7VUB8"/>